<dbReference type="GO" id="GO:0005634">
    <property type="term" value="C:nucleus"/>
    <property type="evidence" value="ECO:0007669"/>
    <property type="project" value="InterPro"/>
</dbReference>
<feature type="region of interest" description="Disordered" evidence="1">
    <location>
        <begin position="345"/>
        <end position="371"/>
    </location>
</feature>
<sequence length="409" mass="46379">LAYIMAAEQTRDTGTSWWKEFSNFMRKDTKGVEIVSYTVSGILLVVAYRKIRPVTIFGKPSDIPRHFVRDQVKQYGRVTKIEPSQLYGPLLVVQHHPPAKVFFWSSKTIPIKIDGIAINANGYSWLQSVVTGKEICFIPMKEPSSAAQIECRVCINDSKKQIDVGEALLSLGFAKLSVPVPKSVRNRKDVHAVALYQYYRTLAKAEQYAKDRRNGLWQSGYKEELLVRKIFECTTVEITLASDPDALICYSCVAKIEEFHHYREQCRTNDVLHRNWKRRLGGQIATASSSSSMILPAKYIKKEKDVESFEINAGDFFPVDVPQQSDEMFGMHGPIASVADSSSAVNASSAPNEHDVCNTPEEEEEEEEEEENLLELMPERPQDEFRFLYTNDNEEVAKNLTITITFTTA</sequence>
<feature type="domain" description="ZAD" evidence="2">
    <location>
        <begin position="150"/>
        <end position="276"/>
    </location>
</feature>
<dbReference type="PANTHER" id="PTHR39942:SF1">
    <property type="entry name" value="BCDNA.LD26519-RELATED"/>
    <property type="match status" value="1"/>
</dbReference>
<proteinExistence type="predicted"/>
<evidence type="ECO:0000259" key="2">
    <source>
        <dbReference type="SMART" id="SM00868"/>
    </source>
</evidence>
<dbReference type="AlphaFoldDB" id="A0A8W7PCF4"/>
<accession>A0A8W7PCF4</accession>
<name>A0A8W7PCF4_ANOCL</name>
<protein>
    <recommendedName>
        <fullName evidence="2">ZAD domain-containing protein</fullName>
    </recommendedName>
</protein>
<dbReference type="GO" id="GO:0008270">
    <property type="term" value="F:zinc ion binding"/>
    <property type="evidence" value="ECO:0007669"/>
    <property type="project" value="InterPro"/>
</dbReference>
<dbReference type="InterPro" id="IPR012934">
    <property type="entry name" value="Znf_AD"/>
</dbReference>
<dbReference type="EnsemblMetazoa" id="ACOM029575-RA">
    <property type="protein sequence ID" value="ACOM029575-PA.1"/>
    <property type="gene ID" value="ACOM029575"/>
</dbReference>
<dbReference type="Gene3D" id="2.40.50.90">
    <property type="match status" value="1"/>
</dbReference>
<dbReference type="Pfam" id="PF07776">
    <property type="entry name" value="zf-AD"/>
    <property type="match status" value="1"/>
</dbReference>
<dbReference type="SMART" id="SM00868">
    <property type="entry name" value="zf-AD"/>
    <property type="match status" value="1"/>
</dbReference>
<organism evidence="3">
    <name type="scientific">Anopheles coluzzii</name>
    <name type="common">African malaria mosquito</name>
    <dbReference type="NCBI Taxonomy" id="1518534"/>
    <lineage>
        <taxon>Eukaryota</taxon>
        <taxon>Metazoa</taxon>
        <taxon>Ecdysozoa</taxon>
        <taxon>Arthropoda</taxon>
        <taxon>Hexapoda</taxon>
        <taxon>Insecta</taxon>
        <taxon>Pterygota</taxon>
        <taxon>Neoptera</taxon>
        <taxon>Endopterygota</taxon>
        <taxon>Diptera</taxon>
        <taxon>Nematocera</taxon>
        <taxon>Culicoidea</taxon>
        <taxon>Culicidae</taxon>
        <taxon>Anophelinae</taxon>
        <taxon>Anopheles</taxon>
    </lineage>
</organism>
<dbReference type="InterPro" id="IPR035437">
    <property type="entry name" value="SNase_OB-fold_sf"/>
</dbReference>
<dbReference type="VEuPathDB" id="VectorBase:ACON2_043077"/>
<feature type="compositionally biased region" description="Acidic residues" evidence="1">
    <location>
        <begin position="360"/>
        <end position="371"/>
    </location>
</feature>
<dbReference type="Proteomes" id="UP000075882">
    <property type="component" value="Unassembled WGS sequence"/>
</dbReference>
<dbReference type="SUPFAM" id="SSF50199">
    <property type="entry name" value="Staphylococcal nuclease"/>
    <property type="match status" value="1"/>
</dbReference>
<dbReference type="PANTHER" id="PTHR39942">
    <property type="entry name" value="BCDNA.LD26519-RELATED"/>
    <property type="match status" value="1"/>
</dbReference>
<evidence type="ECO:0000313" key="3">
    <source>
        <dbReference type="EnsemblMetazoa" id="ACOM029575-PA.1"/>
    </source>
</evidence>
<evidence type="ECO:0000256" key="1">
    <source>
        <dbReference type="SAM" id="MobiDB-lite"/>
    </source>
</evidence>
<reference evidence="3" key="1">
    <citation type="submission" date="2022-08" db="UniProtKB">
        <authorList>
            <consortium name="EnsemblMetazoa"/>
        </authorList>
    </citation>
    <scope>IDENTIFICATION</scope>
</reference>
<dbReference type="SUPFAM" id="SSF57716">
    <property type="entry name" value="Glucocorticoid receptor-like (DNA-binding domain)"/>
    <property type="match status" value="1"/>
</dbReference>